<comment type="similarity">
    <text evidence="1">Belongs to the CBF/MAK21 family.</text>
</comment>
<evidence type="ECO:0000313" key="4">
    <source>
        <dbReference type="Proteomes" id="UP001652623"/>
    </source>
</evidence>
<dbReference type="InterPro" id="IPR016024">
    <property type="entry name" value="ARM-type_fold"/>
</dbReference>
<feature type="region of interest" description="Disordered" evidence="2">
    <location>
        <begin position="912"/>
        <end position="1023"/>
    </location>
</feature>
<dbReference type="GeneID" id="107435211"/>
<feature type="compositionally biased region" description="Basic residues" evidence="2">
    <location>
        <begin position="1014"/>
        <end position="1023"/>
    </location>
</feature>
<gene>
    <name evidence="5" type="primary">LOC107435211</name>
</gene>
<evidence type="ECO:0000256" key="2">
    <source>
        <dbReference type="SAM" id="MobiDB-lite"/>
    </source>
</evidence>
<evidence type="ECO:0000259" key="3">
    <source>
        <dbReference type="Pfam" id="PF03914"/>
    </source>
</evidence>
<feature type="compositionally biased region" description="Basic and acidic residues" evidence="2">
    <location>
        <begin position="981"/>
        <end position="998"/>
    </location>
</feature>
<organism evidence="4 5">
    <name type="scientific">Ziziphus jujuba</name>
    <name type="common">Chinese jujube</name>
    <name type="synonym">Ziziphus sativa</name>
    <dbReference type="NCBI Taxonomy" id="326968"/>
    <lineage>
        <taxon>Eukaryota</taxon>
        <taxon>Viridiplantae</taxon>
        <taxon>Streptophyta</taxon>
        <taxon>Embryophyta</taxon>
        <taxon>Tracheophyta</taxon>
        <taxon>Spermatophyta</taxon>
        <taxon>Magnoliopsida</taxon>
        <taxon>eudicotyledons</taxon>
        <taxon>Gunneridae</taxon>
        <taxon>Pentapetalae</taxon>
        <taxon>rosids</taxon>
        <taxon>fabids</taxon>
        <taxon>Rosales</taxon>
        <taxon>Rhamnaceae</taxon>
        <taxon>Paliureae</taxon>
        <taxon>Ziziphus</taxon>
    </lineage>
</organism>
<dbReference type="InterPro" id="IPR040155">
    <property type="entry name" value="CEBPZ/Mak21-like"/>
</dbReference>
<feature type="compositionally biased region" description="Basic and acidic residues" evidence="2">
    <location>
        <begin position="429"/>
        <end position="439"/>
    </location>
</feature>
<feature type="compositionally biased region" description="Acidic residues" evidence="2">
    <location>
        <begin position="657"/>
        <end position="674"/>
    </location>
</feature>
<dbReference type="Pfam" id="PF03914">
    <property type="entry name" value="CBF"/>
    <property type="match status" value="1"/>
</dbReference>
<dbReference type="RefSeq" id="XP_015902260.1">
    <property type="nucleotide sequence ID" value="XM_016046774.4"/>
</dbReference>
<protein>
    <submittedName>
        <fullName evidence="5">Protein SLOW WALKER 2</fullName>
    </submittedName>
</protein>
<evidence type="ECO:0000313" key="5">
    <source>
        <dbReference type="RefSeq" id="XP_015902260.1"/>
    </source>
</evidence>
<feature type="compositionally biased region" description="Acidic residues" evidence="2">
    <location>
        <begin position="935"/>
        <end position="958"/>
    </location>
</feature>
<name>A0A6P4ATC6_ZIZJJ</name>
<dbReference type="SUPFAM" id="SSF48371">
    <property type="entry name" value="ARM repeat"/>
    <property type="match status" value="1"/>
</dbReference>
<keyword evidence="4" id="KW-1185">Reference proteome</keyword>
<dbReference type="PANTHER" id="PTHR12048">
    <property type="entry name" value="CCAAT-BINDING FACTOR-RELATED"/>
    <property type="match status" value="1"/>
</dbReference>
<feature type="compositionally biased region" description="Polar residues" evidence="2">
    <location>
        <begin position="71"/>
        <end position="81"/>
    </location>
</feature>
<dbReference type="FunCoup" id="A0A6P4ATC6">
    <property type="interactions" value="3026"/>
</dbReference>
<feature type="region of interest" description="Disordered" evidence="2">
    <location>
        <begin position="841"/>
        <end position="871"/>
    </location>
</feature>
<evidence type="ECO:0000256" key="1">
    <source>
        <dbReference type="ARBA" id="ARBA00007797"/>
    </source>
</evidence>
<feature type="domain" description="CCAAT-binding factor" evidence="3">
    <location>
        <begin position="508"/>
        <end position="752"/>
    </location>
</feature>
<dbReference type="KEGG" id="zju:107435211"/>
<feature type="region of interest" description="Disordered" evidence="2">
    <location>
        <begin position="636"/>
        <end position="722"/>
    </location>
</feature>
<dbReference type="GO" id="GO:0005634">
    <property type="term" value="C:nucleus"/>
    <property type="evidence" value="ECO:0007669"/>
    <property type="project" value="TreeGrafter"/>
</dbReference>
<feature type="compositionally biased region" description="Acidic residues" evidence="2">
    <location>
        <begin position="853"/>
        <end position="871"/>
    </location>
</feature>
<dbReference type="AlphaFoldDB" id="A0A6P4ATC6"/>
<dbReference type="InterPro" id="IPR005612">
    <property type="entry name" value="CCAAT-binding_factor"/>
</dbReference>
<reference evidence="5" key="2">
    <citation type="submission" date="2025-08" db="UniProtKB">
        <authorList>
            <consortium name="RefSeq"/>
        </authorList>
    </citation>
    <scope>IDENTIFICATION</scope>
    <source>
        <tissue evidence="5">Seedling</tissue>
    </source>
</reference>
<dbReference type="InParanoid" id="A0A6P4ATC6"/>
<sequence length="1023" mass="114076">MADSKSKKSSKNNKEDIVHLKSDIASFASSLGLSSSLPSSGFNDVDFRKTGSLNADKPHKKQKQVPESKPTKSQNQKNQNFKPSEKPEPKPPVLSLEDNSSNKAKGYDKFKNLPKLPLMKASGLGVWYMDAEELEANVVGKEKRVEVRNVEEWKSVVEKKRQLGERLMAQYAQDYESSRGQSGDIKMLISTQRSGTAADKVSAFSVLVGDNPIANLRSLDALLGMVTSKVGKRHALTGFEALKELFLSSLLPDRKLKGLLQRPLNHIPETKDGYSLLLFWYWEECLKQRYERFVFALEEASRDVLPILKHKALKTIYSLLKSKSEQERRLLSALVNKLGDPESKSASNADFHLSNLLSEHPNMKVVVIDEVDAFLFRPHLGLRAKYHAVNFLSQIQLSHKGDGPKVAKRLIDVYFALFKVLITEAGDDHEMNKNDKEGKTTASSSLKDNKLKSSSESHVELDSRLLSALLTGVNRAFPFVSSSEADDIVEVQTPMLFQLVHSSNFNVAVQALMLLNKISSKNQIVSDRFYRALYAKLLLPASMNSSKAEMFIGLLLRSMKSDVNLKRVAAFAKRLMQVALQQPPQYACGCLFLLSEVLKARPPLWNMVLQNESADEELEHFEDIVEETDNVQTSAADKLEDNARSVQSSGTANIDSDSSEDDNDNPASNSDDEVPDKAEKLFVMNGPNDADKSKTFSSSSVQQSEASSKKSQLPGGYNPRHREPSFCNADHVSWWELAVLASHVHPSVSTMAKTLLSGANIVYNGNPLNDLSLAAFLDKFMDKKPKASTWHGGSQIEPAKKLDMSNRLIGPEILSLAEVDVPPEDLVFHKFYMNKMNSSKKPKKKKKKRAEDEAAEELFEVDGGDDESDNEEIENLLDSSHLSMKADGDYDYDDLDKVADEDDEDLIGDISDAEMDMHSDAAEGEDFDAIANEDLSADEDEHIDIGDLDDDGDEEDDSFDQKKRKRNSKKAGASPFASLEDYEHLLNEDISTDKEAARKKPKSRKKGKSPEKPKSRKKRKSSR</sequence>
<feature type="compositionally biased region" description="Low complexity" evidence="2">
    <location>
        <begin position="695"/>
        <end position="712"/>
    </location>
</feature>
<feature type="region of interest" description="Disordered" evidence="2">
    <location>
        <begin position="34"/>
        <end position="106"/>
    </location>
</feature>
<accession>A0A6P4ATC6</accession>
<feature type="region of interest" description="Disordered" evidence="2">
    <location>
        <begin position="429"/>
        <end position="451"/>
    </location>
</feature>
<reference evidence="4" key="1">
    <citation type="submission" date="2025-05" db="UniProtKB">
        <authorList>
            <consortium name="RefSeq"/>
        </authorList>
    </citation>
    <scope>NUCLEOTIDE SEQUENCE [LARGE SCALE GENOMIC DNA]</scope>
</reference>
<dbReference type="Proteomes" id="UP001652623">
    <property type="component" value="Chromosome 1"/>
</dbReference>
<dbReference type="SMR" id="A0A6P4ATC6"/>
<dbReference type="PANTHER" id="PTHR12048:SF0">
    <property type="entry name" value="CCAAT_ENHANCER-BINDING PROTEIN ZETA"/>
    <property type="match status" value="1"/>
</dbReference>
<proteinExistence type="inferred from homology"/>